<feature type="region of interest" description="Disordered" evidence="1">
    <location>
        <begin position="1"/>
        <end position="20"/>
    </location>
</feature>
<dbReference type="Proteomes" id="UP001172083">
    <property type="component" value="Unassembled WGS sequence"/>
</dbReference>
<evidence type="ECO:0000256" key="1">
    <source>
        <dbReference type="SAM" id="MobiDB-lite"/>
    </source>
</evidence>
<sequence>MSCASNTSHAYKASADEVESKDGLRSLFNGKDLSGWYTYLRPPEPTSEVDGLKDRKYVKHIGLNEDPLNIFTVVQEDGSPAIRISGEVPGVLITKEEYENLNSMIN</sequence>
<keyword evidence="3" id="KW-1185">Reference proteome</keyword>
<protein>
    <submittedName>
        <fullName evidence="2">Uncharacterized protein</fullName>
    </submittedName>
</protein>
<dbReference type="RefSeq" id="WP_346758074.1">
    <property type="nucleotide sequence ID" value="NZ_JAUJEB010000001.1"/>
</dbReference>
<reference evidence="2" key="1">
    <citation type="submission" date="2023-06" db="EMBL/GenBank/DDBJ databases">
        <title>Genomic of Agaribacillus aureum.</title>
        <authorList>
            <person name="Wang G."/>
        </authorList>
    </citation>
    <scope>NUCLEOTIDE SEQUENCE</scope>
    <source>
        <strain evidence="2">BMA12</strain>
    </source>
</reference>
<evidence type="ECO:0000313" key="3">
    <source>
        <dbReference type="Proteomes" id="UP001172083"/>
    </source>
</evidence>
<dbReference type="EMBL" id="JAUJEB010000001">
    <property type="protein sequence ID" value="MDN5212757.1"/>
    <property type="molecule type" value="Genomic_DNA"/>
</dbReference>
<accession>A0ABT8L4R6</accession>
<gene>
    <name evidence="2" type="ORF">QQ020_11895</name>
</gene>
<organism evidence="2 3">
    <name type="scientific">Agaribacillus aureus</name>
    <dbReference type="NCBI Taxonomy" id="3051825"/>
    <lineage>
        <taxon>Bacteria</taxon>
        <taxon>Pseudomonadati</taxon>
        <taxon>Bacteroidota</taxon>
        <taxon>Cytophagia</taxon>
        <taxon>Cytophagales</taxon>
        <taxon>Splendidivirgaceae</taxon>
        <taxon>Agaribacillus</taxon>
    </lineage>
</organism>
<dbReference type="Gene3D" id="2.60.120.560">
    <property type="entry name" value="Exo-inulinase, domain 1"/>
    <property type="match status" value="1"/>
</dbReference>
<evidence type="ECO:0000313" key="2">
    <source>
        <dbReference type="EMBL" id="MDN5212757.1"/>
    </source>
</evidence>
<proteinExistence type="predicted"/>
<comment type="caution">
    <text evidence="2">The sequence shown here is derived from an EMBL/GenBank/DDBJ whole genome shotgun (WGS) entry which is preliminary data.</text>
</comment>
<name>A0ABT8L4R6_9BACT</name>